<name>A0A120FNL2_9BRAD</name>
<gene>
    <name evidence="2" type="ORF">AS156_05810</name>
</gene>
<keyword evidence="3" id="KW-1185">Reference proteome</keyword>
<feature type="chain" id="PRO_5007165475" description="DUF4148 domain-containing protein" evidence="1">
    <location>
        <begin position="25"/>
        <end position="89"/>
    </location>
</feature>
<protein>
    <recommendedName>
        <fullName evidence="4">DUF4148 domain-containing protein</fullName>
    </recommendedName>
</protein>
<dbReference type="Proteomes" id="UP000057737">
    <property type="component" value="Unassembled WGS sequence"/>
</dbReference>
<reference evidence="2 3" key="1">
    <citation type="submission" date="2015-11" db="EMBL/GenBank/DDBJ databases">
        <title>Draft Genome Sequence of the Strain BR 10303 (Bradyrhizobium sp.) isolated from nodules of Centrolobium paraense.</title>
        <authorList>
            <person name="Zelli J.E."/>
            <person name="Simoes-Araujo J.L."/>
            <person name="Barauna A.C."/>
            <person name="Silva K."/>
        </authorList>
    </citation>
    <scope>NUCLEOTIDE SEQUENCE [LARGE SCALE GENOMIC DNA]</scope>
    <source>
        <strain evidence="2 3">BR 10303</strain>
    </source>
</reference>
<feature type="signal peptide" evidence="1">
    <location>
        <begin position="1"/>
        <end position="24"/>
    </location>
</feature>
<evidence type="ECO:0008006" key="4">
    <source>
        <dbReference type="Google" id="ProtNLM"/>
    </source>
</evidence>
<dbReference type="EMBL" id="LNCU01000062">
    <property type="protein sequence ID" value="KWV55564.1"/>
    <property type="molecule type" value="Genomic_DNA"/>
</dbReference>
<dbReference type="RefSeq" id="WP_066507360.1">
    <property type="nucleotide sequence ID" value="NZ_LNCU01000062.1"/>
</dbReference>
<evidence type="ECO:0000256" key="1">
    <source>
        <dbReference type="SAM" id="SignalP"/>
    </source>
</evidence>
<dbReference type="OrthoDB" id="8243643at2"/>
<comment type="caution">
    <text evidence="2">The sequence shown here is derived from an EMBL/GenBank/DDBJ whole genome shotgun (WGS) entry which is preliminary data.</text>
</comment>
<proteinExistence type="predicted"/>
<sequence length="89" mass="9003">MKKISLSAALAATLAMTAVSAAVAAELPTYQKAGLPISTVQAQVLGAAGVEEQPRVANSLTPHQVAVLTQRHQTKAAAAGSETVGRAVR</sequence>
<accession>A0A120FNL2</accession>
<evidence type="ECO:0000313" key="3">
    <source>
        <dbReference type="Proteomes" id="UP000057737"/>
    </source>
</evidence>
<evidence type="ECO:0000313" key="2">
    <source>
        <dbReference type="EMBL" id="KWV55564.1"/>
    </source>
</evidence>
<organism evidence="2 3">
    <name type="scientific">Bradyrhizobium macuxiense</name>
    <dbReference type="NCBI Taxonomy" id="1755647"/>
    <lineage>
        <taxon>Bacteria</taxon>
        <taxon>Pseudomonadati</taxon>
        <taxon>Pseudomonadota</taxon>
        <taxon>Alphaproteobacteria</taxon>
        <taxon>Hyphomicrobiales</taxon>
        <taxon>Nitrobacteraceae</taxon>
        <taxon>Bradyrhizobium</taxon>
    </lineage>
</organism>
<keyword evidence="1" id="KW-0732">Signal</keyword>
<dbReference type="AlphaFoldDB" id="A0A120FNL2"/>